<name>W1PK57_AMBTC</name>
<evidence type="ECO:0000313" key="2">
    <source>
        <dbReference type="EMBL" id="ERN08114.1"/>
    </source>
</evidence>
<organism evidence="2 3">
    <name type="scientific">Amborella trichopoda</name>
    <dbReference type="NCBI Taxonomy" id="13333"/>
    <lineage>
        <taxon>Eukaryota</taxon>
        <taxon>Viridiplantae</taxon>
        <taxon>Streptophyta</taxon>
        <taxon>Embryophyta</taxon>
        <taxon>Tracheophyta</taxon>
        <taxon>Spermatophyta</taxon>
        <taxon>Magnoliopsida</taxon>
        <taxon>Amborellales</taxon>
        <taxon>Amborellaceae</taxon>
        <taxon>Amborella</taxon>
    </lineage>
</organism>
<dbReference type="AlphaFoldDB" id="W1PK57"/>
<sequence length="111" mass="12162">MTATRKSSPALQPSSTQQQQQGGGCTYYGCDNHLVQNYWLLHGFPKCKGNNRQHQCGGCQQQQQRPPFQPQRQTFSLAATAQAPSNAGLLANTPIFDHDASSTQSIPFTPK</sequence>
<gene>
    <name evidence="2" type="ORF">AMTR_s00018p00065630</name>
</gene>
<evidence type="ECO:0000256" key="1">
    <source>
        <dbReference type="SAM" id="MobiDB-lite"/>
    </source>
</evidence>
<reference evidence="3" key="1">
    <citation type="journal article" date="2013" name="Science">
        <title>The Amborella genome and the evolution of flowering plants.</title>
        <authorList>
            <consortium name="Amborella Genome Project"/>
        </authorList>
    </citation>
    <scope>NUCLEOTIDE SEQUENCE [LARGE SCALE GENOMIC DNA]</scope>
</reference>
<dbReference type="HOGENOM" id="CLU_2161785_0_0_1"/>
<dbReference type="EMBL" id="KI393569">
    <property type="protein sequence ID" value="ERN08114.1"/>
    <property type="molecule type" value="Genomic_DNA"/>
</dbReference>
<evidence type="ECO:0000313" key="3">
    <source>
        <dbReference type="Proteomes" id="UP000017836"/>
    </source>
</evidence>
<proteinExistence type="predicted"/>
<feature type="region of interest" description="Disordered" evidence="1">
    <location>
        <begin position="90"/>
        <end position="111"/>
    </location>
</feature>
<protein>
    <submittedName>
        <fullName evidence="2">Uncharacterized protein</fullName>
    </submittedName>
</protein>
<dbReference type="Proteomes" id="UP000017836">
    <property type="component" value="Unassembled WGS sequence"/>
</dbReference>
<keyword evidence="3" id="KW-1185">Reference proteome</keyword>
<accession>W1PK57</accession>
<feature type="compositionally biased region" description="Polar residues" evidence="1">
    <location>
        <begin position="101"/>
        <end position="111"/>
    </location>
</feature>
<dbReference type="Gramene" id="ERN08114">
    <property type="protein sequence ID" value="ERN08114"/>
    <property type="gene ID" value="AMTR_s00018p00065630"/>
</dbReference>
<feature type="compositionally biased region" description="Polar residues" evidence="1">
    <location>
        <begin position="1"/>
        <end position="15"/>
    </location>
</feature>
<feature type="region of interest" description="Disordered" evidence="1">
    <location>
        <begin position="1"/>
        <end position="23"/>
    </location>
</feature>